<dbReference type="GO" id="GO:0004523">
    <property type="term" value="F:RNA-DNA hybrid ribonuclease activity"/>
    <property type="evidence" value="ECO:0007669"/>
    <property type="project" value="InterPro"/>
</dbReference>
<proteinExistence type="predicted"/>
<dbReference type="CDD" id="cd06222">
    <property type="entry name" value="RNase_H_like"/>
    <property type="match status" value="1"/>
</dbReference>
<feature type="domain" description="RNase H type-1" evidence="2">
    <location>
        <begin position="87"/>
        <end position="202"/>
    </location>
</feature>
<dbReference type="Pfam" id="PF13456">
    <property type="entry name" value="RVT_3"/>
    <property type="match status" value="1"/>
</dbReference>
<dbReference type="PANTHER" id="PTHR34146:SF11">
    <property type="entry name" value="RIBONUCLEASE H-LIKE SUPERFAMILY PROTEIN"/>
    <property type="match status" value="1"/>
</dbReference>
<evidence type="ECO:0000259" key="2">
    <source>
        <dbReference type="Pfam" id="PF13456"/>
    </source>
</evidence>
<dbReference type="InterPro" id="IPR044730">
    <property type="entry name" value="RNase_H-like_dom_plant"/>
</dbReference>
<dbReference type="AlphaFoldDB" id="A0A8T1XSM7"/>
<feature type="transmembrane region" description="Helical" evidence="1">
    <location>
        <begin position="239"/>
        <end position="260"/>
    </location>
</feature>
<dbReference type="InterPro" id="IPR002156">
    <property type="entry name" value="RNaseH_domain"/>
</dbReference>
<keyword evidence="4" id="KW-1185">Reference proteome</keyword>
<feature type="transmembrane region" description="Helical" evidence="1">
    <location>
        <begin position="266"/>
        <end position="284"/>
    </location>
</feature>
<keyword evidence="1" id="KW-0472">Membrane</keyword>
<accession>A0A8T1XSM7</accession>
<feature type="transmembrane region" description="Helical" evidence="1">
    <location>
        <begin position="210"/>
        <end position="227"/>
    </location>
</feature>
<evidence type="ECO:0000313" key="3">
    <source>
        <dbReference type="EMBL" id="KAG7535549.1"/>
    </source>
</evidence>
<name>A0A8T1XSM7_9BRAS</name>
<evidence type="ECO:0000256" key="1">
    <source>
        <dbReference type="SAM" id="Phobius"/>
    </source>
</evidence>
<keyword evidence="1" id="KW-0812">Transmembrane</keyword>
<dbReference type="EMBL" id="JAEFBK010000013">
    <property type="protein sequence ID" value="KAG7535549.1"/>
    <property type="molecule type" value="Genomic_DNA"/>
</dbReference>
<keyword evidence="1" id="KW-1133">Transmembrane helix</keyword>
<evidence type="ECO:0000313" key="4">
    <source>
        <dbReference type="Proteomes" id="UP000694240"/>
    </source>
</evidence>
<comment type="caution">
    <text evidence="3">The sequence shown here is derived from an EMBL/GenBank/DDBJ whole genome shotgun (WGS) entry which is preliminary data.</text>
</comment>
<sequence>MVALPPTGLSSAPLYPWIFWHLWKARNLLIYEEKGFSEEEVVLKAINDARSWMEAQLLLPKTVNGPQEKPIPQPNPEYTSCYVDAAWIKSGFCGLGWLLQDENKVKISEKKVSKSFVGSALIAETMAMQSALVDAQSAVVRQLNVFSDCKVLISLLISGNSIVEIRGLLHVIRELSNSFTSICFYFIPRLSNVAADSLAKAALLDIRFDLIHIITGGGAVLPSYSFVRMTGGEVVLPSLRYFGLLDFLIVFFLMPVKVMMNKTGSLNFQASWIFYGDVLFRLLWIGSKKSQDLLQESYIYLLI</sequence>
<dbReference type="PANTHER" id="PTHR34146">
    <property type="entry name" value="POLYNUCLEOTIDYL TRANSFERASE, RIBONUCLEASE H-LIKE SUPERFAMILY PROTEIN-RELATED"/>
    <property type="match status" value="1"/>
</dbReference>
<dbReference type="GO" id="GO:0003676">
    <property type="term" value="F:nucleic acid binding"/>
    <property type="evidence" value="ECO:0007669"/>
    <property type="project" value="InterPro"/>
</dbReference>
<reference evidence="3 4" key="1">
    <citation type="submission" date="2020-12" db="EMBL/GenBank/DDBJ databases">
        <title>Concerted genomic and epigenomic changes stabilize Arabidopsis allopolyploids.</title>
        <authorList>
            <person name="Chen Z."/>
        </authorList>
    </citation>
    <scope>NUCLEOTIDE SEQUENCE [LARGE SCALE GENOMIC DNA]</scope>
    <source>
        <strain evidence="3">Allo738</strain>
        <tissue evidence="3">Leaf</tissue>
    </source>
</reference>
<organism evidence="3 4">
    <name type="scientific">Arabidopsis thaliana x Arabidopsis arenosa</name>
    <dbReference type="NCBI Taxonomy" id="1240361"/>
    <lineage>
        <taxon>Eukaryota</taxon>
        <taxon>Viridiplantae</taxon>
        <taxon>Streptophyta</taxon>
        <taxon>Embryophyta</taxon>
        <taxon>Tracheophyta</taxon>
        <taxon>Spermatophyta</taxon>
        <taxon>Magnoliopsida</taxon>
        <taxon>eudicotyledons</taxon>
        <taxon>Gunneridae</taxon>
        <taxon>Pentapetalae</taxon>
        <taxon>rosids</taxon>
        <taxon>malvids</taxon>
        <taxon>Brassicales</taxon>
        <taxon>Brassicaceae</taxon>
        <taxon>Camelineae</taxon>
        <taxon>Arabidopsis</taxon>
    </lineage>
</organism>
<gene>
    <name evidence="3" type="ORF">ISN45_Aa08g029720</name>
</gene>
<dbReference type="Proteomes" id="UP000694240">
    <property type="component" value="Chromosome 13"/>
</dbReference>
<protein>
    <submittedName>
        <fullName evidence="3">Ribonuclease H-like superfamily</fullName>
    </submittedName>
</protein>